<dbReference type="Pfam" id="PF01436">
    <property type="entry name" value="NHL"/>
    <property type="match status" value="3"/>
</dbReference>
<dbReference type="Gene3D" id="2.120.10.30">
    <property type="entry name" value="TolB, C-terminal domain"/>
    <property type="match status" value="3"/>
</dbReference>
<evidence type="ECO:0008006" key="4">
    <source>
        <dbReference type="Google" id="ProtNLM"/>
    </source>
</evidence>
<gene>
    <name evidence="3" type="ORF">POBO1169_LOCUS11632</name>
</gene>
<protein>
    <recommendedName>
        <fullName evidence="4">SMP-30/Gluconolactonase/LRE-like region domain-containing protein</fullName>
    </recommendedName>
</protein>
<dbReference type="PROSITE" id="PS51125">
    <property type="entry name" value="NHL"/>
    <property type="match status" value="2"/>
</dbReference>
<dbReference type="AlphaFoldDB" id="A0A7S0RBU7"/>
<dbReference type="PANTHER" id="PTHR13833">
    <property type="match status" value="1"/>
</dbReference>
<accession>A0A7S0RBU7</accession>
<dbReference type="InterPro" id="IPR011042">
    <property type="entry name" value="6-blade_b-propeller_TolB-like"/>
</dbReference>
<organism evidence="3">
    <name type="scientific">Pyramimonas obovata</name>
    <dbReference type="NCBI Taxonomy" id="1411642"/>
    <lineage>
        <taxon>Eukaryota</taxon>
        <taxon>Viridiplantae</taxon>
        <taxon>Chlorophyta</taxon>
        <taxon>Pyramimonadophyceae</taxon>
        <taxon>Pyramimonadales</taxon>
        <taxon>Pyramimonadaceae</taxon>
        <taxon>Pyramimonas</taxon>
        <taxon>Pyramimonas incertae sedis</taxon>
    </lineage>
</organism>
<dbReference type="SUPFAM" id="SSF101898">
    <property type="entry name" value="NHL repeat"/>
    <property type="match status" value="1"/>
</dbReference>
<keyword evidence="1" id="KW-0677">Repeat</keyword>
<feature type="repeat" description="NHL" evidence="2">
    <location>
        <begin position="24"/>
        <end position="60"/>
    </location>
</feature>
<feature type="repeat" description="NHL" evidence="2">
    <location>
        <begin position="139"/>
        <end position="169"/>
    </location>
</feature>
<reference evidence="3" key="1">
    <citation type="submission" date="2021-01" db="EMBL/GenBank/DDBJ databases">
        <authorList>
            <person name="Corre E."/>
            <person name="Pelletier E."/>
            <person name="Niang G."/>
            <person name="Scheremetjew M."/>
            <person name="Finn R."/>
            <person name="Kale V."/>
            <person name="Holt S."/>
            <person name="Cochrane G."/>
            <person name="Meng A."/>
            <person name="Brown T."/>
            <person name="Cohen L."/>
        </authorList>
    </citation>
    <scope>NUCLEOTIDE SEQUENCE</scope>
    <source>
        <strain evidence="3">CCMP722</strain>
    </source>
</reference>
<evidence type="ECO:0000256" key="1">
    <source>
        <dbReference type="ARBA" id="ARBA00022737"/>
    </source>
</evidence>
<dbReference type="EMBL" id="HBFA01022920">
    <property type="protein sequence ID" value="CAD8673127.1"/>
    <property type="molecule type" value="Transcribed_RNA"/>
</dbReference>
<evidence type="ECO:0000313" key="3">
    <source>
        <dbReference type="EMBL" id="CAD8673127.1"/>
    </source>
</evidence>
<dbReference type="PANTHER" id="PTHR13833:SF71">
    <property type="entry name" value="NHL DOMAIN-CONTAINING PROTEIN"/>
    <property type="match status" value="1"/>
</dbReference>
<proteinExistence type="predicted"/>
<dbReference type="InterPro" id="IPR001258">
    <property type="entry name" value="NHL_repeat"/>
</dbReference>
<evidence type="ECO:0000256" key="2">
    <source>
        <dbReference type="PROSITE-ProRule" id="PRU00504"/>
    </source>
</evidence>
<sequence length="423" mass="44915">MTLPKNTLPTRASVAVGAGSDVQGTQPAQFNGPRGLCVDGIGNIIVADELNHCIRMISREGIVSTIAGVGKPGHRDGATRVAQFSHPAGVTVDWTDGSILVADEGNNSIRRISARGKVTTVAGTGEAGYCDGVRTAARFRSPCDVAMDWEGNILVADYWNRCVRKISPRGWVSTFLHTGEDSVASCSYPVAVDMDYKNWSVTVGTTSCRHTIRQVSTRVDRRHSETMPLNTTSTYSDRARVIDTDVVRYPCGIAVNLDSGIIAADSGTCCIYSISPTGVASILAGTGETGYRDGDMAQFSRYLRVAVDRDGYVIVSDEGNHCIRKISPCGLVCTIAGNGEAGYRDGEGVVCTATLATCAQQLSPMACCPNHSTTNYTLLSKTLSTSSCHHGQPASGEYDNLSRRSQGFARNKGFLPGGILSGH</sequence>
<name>A0A7S0RBU7_9CHLO</name>